<dbReference type="GeneID" id="90449122"/>
<dbReference type="NCBIfam" id="TIGR01251">
    <property type="entry name" value="ribP_PPkin"/>
    <property type="match status" value="1"/>
</dbReference>
<dbReference type="RefSeq" id="WP_193807678.1">
    <property type="nucleotide sequence ID" value="NZ_CP087714.1"/>
</dbReference>
<dbReference type="Proteomes" id="UP001492541">
    <property type="component" value="Chromosome"/>
</dbReference>
<evidence type="ECO:0000256" key="4">
    <source>
        <dbReference type="ARBA" id="ARBA00022741"/>
    </source>
</evidence>
<evidence type="ECO:0000313" key="9">
    <source>
        <dbReference type="EMBL" id="XAT64824.1"/>
    </source>
</evidence>
<evidence type="ECO:0000256" key="5">
    <source>
        <dbReference type="ARBA" id="ARBA00022777"/>
    </source>
</evidence>
<dbReference type="InterPro" id="IPR000836">
    <property type="entry name" value="PRTase_dom"/>
</dbReference>
<keyword evidence="6" id="KW-0067">ATP-binding</keyword>
<sequence length="279" mass="31119">MNIIPGTNGELALKISRFFGVSPSYIQVEKLPYGEKYVRIPFEPEGKVYVVNTFFPYPDEILFESRLIGDILRERGAEELVLIAPYLSYSRGIASIFGEARTFETLMNILDVYDRIIAVDFYGNTEKVESVSAMPLLAEYISEECDLVDPVVLGPDEISKEWIRYFANIIESDYGFISKIRVDAQNVVVSRVNADVNGRDVIIADDIVATGSTVVQSAKKLKSLGARKIYVAATHALFSRQVYADILKAGVEDVISTDTVLNFTSRVSVSEIIADRVNF</sequence>
<evidence type="ECO:0000313" key="10">
    <source>
        <dbReference type="Proteomes" id="UP001492541"/>
    </source>
</evidence>
<feature type="domain" description="Ribose-phosphate pyrophosphokinase N-terminal" evidence="8">
    <location>
        <begin position="7"/>
        <end position="91"/>
    </location>
</feature>
<dbReference type="CDD" id="cd06223">
    <property type="entry name" value="PRTases_typeI"/>
    <property type="match status" value="1"/>
</dbReference>
<dbReference type="GO" id="GO:0004749">
    <property type="term" value="F:ribose phosphate diphosphokinase activity"/>
    <property type="evidence" value="ECO:0007669"/>
    <property type="project" value="UniProtKB-EC"/>
</dbReference>
<organism evidence="9 10">
    <name type="scientific">Geoglobus acetivorans</name>
    <dbReference type="NCBI Taxonomy" id="565033"/>
    <lineage>
        <taxon>Archaea</taxon>
        <taxon>Methanobacteriati</taxon>
        <taxon>Methanobacteriota</taxon>
        <taxon>Archaeoglobi</taxon>
        <taxon>Archaeoglobales</taxon>
        <taxon>Archaeoglobaceae</taxon>
        <taxon>Geoglobus</taxon>
    </lineage>
</organism>
<name>A0ABZ3H694_GEOAI</name>
<keyword evidence="4" id="KW-0547">Nucleotide-binding</keyword>
<evidence type="ECO:0000256" key="6">
    <source>
        <dbReference type="ARBA" id="ARBA00022840"/>
    </source>
</evidence>
<evidence type="ECO:0000256" key="3">
    <source>
        <dbReference type="ARBA" id="ARBA00022727"/>
    </source>
</evidence>
<reference evidence="9 10" key="1">
    <citation type="submission" date="2021-11" db="EMBL/GenBank/DDBJ databases">
        <title>Whole genome of Geoglobus acetivorans.</title>
        <authorList>
            <person name="Liu D."/>
        </authorList>
    </citation>
    <scope>NUCLEOTIDE SEQUENCE [LARGE SCALE GENOMIC DNA]</scope>
    <source>
        <strain evidence="9 10">SBH6</strain>
    </source>
</reference>
<dbReference type="EC" id="2.7.6.1" evidence="1"/>
<evidence type="ECO:0000256" key="7">
    <source>
        <dbReference type="ARBA" id="ARBA00049535"/>
    </source>
</evidence>
<dbReference type="PANTHER" id="PTHR10210:SF32">
    <property type="entry name" value="RIBOSE-PHOSPHATE PYROPHOSPHOKINASE 2"/>
    <property type="match status" value="1"/>
</dbReference>
<keyword evidence="5" id="KW-0418">Kinase</keyword>
<dbReference type="Pfam" id="PF13793">
    <property type="entry name" value="Pribosyltran_N"/>
    <property type="match status" value="1"/>
</dbReference>
<keyword evidence="3" id="KW-0545">Nucleotide biosynthesis</keyword>
<dbReference type="EMBL" id="CP087714">
    <property type="protein sequence ID" value="XAT64824.1"/>
    <property type="molecule type" value="Genomic_DNA"/>
</dbReference>
<protein>
    <recommendedName>
        <fullName evidence="1">ribose-phosphate diphosphokinase</fullName>
        <ecNumber evidence="1">2.7.6.1</ecNumber>
    </recommendedName>
</protein>
<dbReference type="PANTHER" id="PTHR10210">
    <property type="entry name" value="RIBOSE-PHOSPHATE DIPHOSPHOKINASE FAMILY MEMBER"/>
    <property type="match status" value="1"/>
</dbReference>
<dbReference type="InterPro" id="IPR005946">
    <property type="entry name" value="Rib-P_diPkinase"/>
</dbReference>
<keyword evidence="2 9" id="KW-0808">Transferase</keyword>
<dbReference type="Gene3D" id="3.40.50.2020">
    <property type="match status" value="2"/>
</dbReference>
<proteinExistence type="predicted"/>
<dbReference type="InterPro" id="IPR029057">
    <property type="entry name" value="PRTase-like"/>
</dbReference>
<dbReference type="SUPFAM" id="SSF53271">
    <property type="entry name" value="PRTase-like"/>
    <property type="match status" value="2"/>
</dbReference>
<accession>A0ABZ3H694</accession>
<evidence type="ECO:0000259" key="8">
    <source>
        <dbReference type="Pfam" id="PF13793"/>
    </source>
</evidence>
<comment type="catalytic activity">
    <reaction evidence="7">
        <text>D-ribose 5-phosphate + ATP = 5-phospho-alpha-D-ribose 1-diphosphate + AMP + H(+)</text>
        <dbReference type="Rhea" id="RHEA:15609"/>
        <dbReference type="ChEBI" id="CHEBI:15378"/>
        <dbReference type="ChEBI" id="CHEBI:30616"/>
        <dbReference type="ChEBI" id="CHEBI:58017"/>
        <dbReference type="ChEBI" id="CHEBI:78346"/>
        <dbReference type="ChEBI" id="CHEBI:456215"/>
        <dbReference type="EC" id="2.7.6.1"/>
    </reaction>
</comment>
<keyword evidence="10" id="KW-1185">Reference proteome</keyword>
<evidence type="ECO:0000256" key="1">
    <source>
        <dbReference type="ARBA" id="ARBA00013247"/>
    </source>
</evidence>
<dbReference type="InterPro" id="IPR029099">
    <property type="entry name" value="Pribosyltran_N"/>
</dbReference>
<gene>
    <name evidence="9" type="primary">prs</name>
    <name evidence="9" type="ORF">LPQ35_05510</name>
</gene>
<evidence type="ECO:0000256" key="2">
    <source>
        <dbReference type="ARBA" id="ARBA00022679"/>
    </source>
</evidence>
<dbReference type="SMART" id="SM01400">
    <property type="entry name" value="Pribosyltran_N"/>
    <property type="match status" value="1"/>
</dbReference>
<dbReference type="Pfam" id="PF14572">
    <property type="entry name" value="Pribosyl_synth"/>
    <property type="match status" value="1"/>
</dbReference>